<dbReference type="PANTHER" id="PTHR14647">
    <property type="entry name" value="GALACTOSE-3-O-SULFOTRANSFERASE"/>
    <property type="match status" value="1"/>
</dbReference>
<evidence type="ECO:0000313" key="12">
    <source>
        <dbReference type="Proteomes" id="UP001487740"/>
    </source>
</evidence>
<keyword evidence="7" id="KW-0333">Golgi apparatus</keyword>
<dbReference type="AlphaFoldDB" id="A0AAW0UYL3"/>
<keyword evidence="5" id="KW-0735">Signal-anchor</keyword>
<dbReference type="GO" id="GO:0001733">
    <property type="term" value="F:galactosylceramide sulfotransferase activity"/>
    <property type="evidence" value="ECO:0007669"/>
    <property type="project" value="InterPro"/>
</dbReference>
<keyword evidence="6 10" id="KW-1133">Transmembrane helix</keyword>
<dbReference type="Proteomes" id="UP001487740">
    <property type="component" value="Unassembled WGS sequence"/>
</dbReference>
<keyword evidence="9" id="KW-0325">Glycoprotein</keyword>
<evidence type="ECO:0000256" key="2">
    <source>
        <dbReference type="ARBA" id="ARBA00008124"/>
    </source>
</evidence>
<feature type="transmembrane region" description="Helical" evidence="10">
    <location>
        <begin position="21"/>
        <end position="45"/>
    </location>
</feature>
<keyword evidence="4 10" id="KW-0812">Transmembrane</keyword>
<evidence type="ECO:0000256" key="5">
    <source>
        <dbReference type="ARBA" id="ARBA00022968"/>
    </source>
</evidence>
<organism evidence="11 12">
    <name type="scientific">Scylla paramamosain</name>
    <name type="common">Mud crab</name>
    <dbReference type="NCBI Taxonomy" id="85552"/>
    <lineage>
        <taxon>Eukaryota</taxon>
        <taxon>Metazoa</taxon>
        <taxon>Ecdysozoa</taxon>
        <taxon>Arthropoda</taxon>
        <taxon>Crustacea</taxon>
        <taxon>Multicrustacea</taxon>
        <taxon>Malacostraca</taxon>
        <taxon>Eumalacostraca</taxon>
        <taxon>Eucarida</taxon>
        <taxon>Decapoda</taxon>
        <taxon>Pleocyemata</taxon>
        <taxon>Brachyura</taxon>
        <taxon>Eubrachyura</taxon>
        <taxon>Portunoidea</taxon>
        <taxon>Portunidae</taxon>
        <taxon>Portuninae</taxon>
        <taxon>Scylla</taxon>
    </lineage>
</organism>
<evidence type="ECO:0000313" key="11">
    <source>
        <dbReference type="EMBL" id="KAK8405207.1"/>
    </source>
</evidence>
<dbReference type="Gene3D" id="3.40.50.300">
    <property type="entry name" value="P-loop containing nucleotide triphosphate hydrolases"/>
    <property type="match status" value="1"/>
</dbReference>
<evidence type="ECO:0000256" key="6">
    <source>
        <dbReference type="ARBA" id="ARBA00022989"/>
    </source>
</evidence>
<evidence type="ECO:0000256" key="7">
    <source>
        <dbReference type="ARBA" id="ARBA00023034"/>
    </source>
</evidence>
<dbReference type="Pfam" id="PF06990">
    <property type="entry name" value="Gal-3-0_sulfotr"/>
    <property type="match status" value="1"/>
</dbReference>
<keyword evidence="12" id="KW-1185">Reference proteome</keyword>
<evidence type="ECO:0000256" key="10">
    <source>
        <dbReference type="SAM" id="Phobius"/>
    </source>
</evidence>
<evidence type="ECO:0000256" key="9">
    <source>
        <dbReference type="ARBA" id="ARBA00023180"/>
    </source>
</evidence>
<keyword evidence="8 10" id="KW-0472">Membrane</keyword>
<comment type="subcellular location">
    <subcellularLocation>
        <location evidence="1">Golgi apparatus membrane</location>
        <topology evidence="1">Single-pass type II membrane protein</topology>
    </subcellularLocation>
</comment>
<dbReference type="InterPro" id="IPR027417">
    <property type="entry name" value="P-loop_NTPase"/>
</dbReference>
<proteinExistence type="inferred from homology"/>
<protein>
    <recommendedName>
        <fullName evidence="13">Galactosylceramide sulfotransferase</fullName>
    </recommendedName>
</protein>
<evidence type="ECO:0000256" key="1">
    <source>
        <dbReference type="ARBA" id="ARBA00004323"/>
    </source>
</evidence>
<evidence type="ECO:0008006" key="13">
    <source>
        <dbReference type="Google" id="ProtNLM"/>
    </source>
</evidence>
<dbReference type="EMBL" id="JARAKH010000003">
    <property type="protein sequence ID" value="KAK8405207.1"/>
    <property type="molecule type" value="Genomic_DNA"/>
</dbReference>
<comment type="similarity">
    <text evidence="2">Belongs to the galactose-3-O-sulfotransferase family.</text>
</comment>
<dbReference type="GO" id="GO:0009247">
    <property type="term" value="P:glycolipid biosynthetic process"/>
    <property type="evidence" value="ECO:0007669"/>
    <property type="project" value="InterPro"/>
</dbReference>
<sequence>MGRRKEGKVVRKKDGGGGTTTSLMLRLLMLLCVVSSMALVLQLNLTNQHNLMLRNIQGAEEPRAWAAQPAGPTCRPRRHLVFLKTHKCGSSTLQSVFLRYAAVNNLSVALPYSGVYLDGAGSGQSLRVKELKESPFAPPSGKYHLLVHHTRLNVRAMQQVTYNDSVWVTVLREPSAVFESMFHYYHLHKFFGATFDHLVWKLGAHDGVKMWLKNANSRYQGRLGRNQMSFDLGLDDLDTHMDSVMRDAIKILDDTFHLVMIAERMDESLVLLKHLLCWGDEDVVAMAHNVRKDLYRSYLSEQTVATLEHFNAADVKLYSYFKEKFDKHVEAFGRGRMEREVASLRAKRDKMWKQCGLRESRSSSSKHRQTSGKDHHVIAYQMHVNGSSRQRKYCQDLIRPTPELTQMLRWKQYARYHQRGARSTLNLSWSQTFKRKKIKRKSRKGVVLPVRRVHRSDRRPANRHRPQ</sequence>
<keyword evidence="3" id="KW-0808">Transferase</keyword>
<evidence type="ECO:0000256" key="8">
    <source>
        <dbReference type="ARBA" id="ARBA00023136"/>
    </source>
</evidence>
<name>A0AAW0UYL3_SCYPA</name>
<evidence type="ECO:0000256" key="3">
    <source>
        <dbReference type="ARBA" id="ARBA00022679"/>
    </source>
</evidence>
<dbReference type="PANTHER" id="PTHR14647:SF87">
    <property type="entry name" value="PUTATIVE-RELATED"/>
    <property type="match status" value="1"/>
</dbReference>
<reference evidence="11 12" key="1">
    <citation type="submission" date="2023-03" db="EMBL/GenBank/DDBJ databases">
        <title>High-quality genome of Scylla paramamosain provides insights in environmental adaptation.</title>
        <authorList>
            <person name="Zhang L."/>
        </authorList>
    </citation>
    <scope>NUCLEOTIDE SEQUENCE [LARGE SCALE GENOMIC DNA]</scope>
    <source>
        <strain evidence="11">LZ_2023a</strain>
        <tissue evidence="11">Muscle</tissue>
    </source>
</reference>
<gene>
    <name evidence="11" type="ORF">O3P69_001640</name>
</gene>
<comment type="caution">
    <text evidence="11">The sequence shown here is derived from an EMBL/GenBank/DDBJ whole genome shotgun (WGS) entry which is preliminary data.</text>
</comment>
<dbReference type="SUPFAM" id="SSF52540">
    <property type="entry name" value="P-loop containing nucleoside triphosphate hydrolases"/>
    <property type="match status" value="1"/>
</dbReference>
<dbReference type="InterPro" id="IPR009729">
    <property type="entry name" value="Gal-3-0_sulfotransfrase"/>
</dbReference>
<evidence type="ECO:0000256" key="4">
    <source>
        <dbReference type="ARBA" id="ARBA00022692"/>
    </source>
</evidence>
<accession>A0AAW0UYL3</accession>
<dbReference type="GO" id="GO:0000139">
    <property type="term" value="C:Golgi membrane"/>
    <property type="evidence" value="ECO:0007669"/>
    <property type="project" value="UniProtKB-SubCell"/>
</dbReference>